<comment type="pathway">
    <text evidence="2 15">Cofactor biosynthesis; FAD biosynthesis; FAD from FMN: step 1/1.</text>
</comment>
<dbReference type="NCBIfam" id="TIGR00125">
    <property type="entry name" value="cyt_tran_rel"/>
    <property type="match status" value="1"/>
</dbReference>
<proteinExistence type="inferred from homology"/>
<evidence type="ECO:0000313" key="18">
    <source>
        <dbReference type="Proteomes" id="UP000291933"/>
    </source>
</evidence>
<dbReference type="NCBIfam" id="TIGR00083">
    <property type="entry name" value="ribF"/>
    <property type="match status" value="1"/>
</dbReference>
<name>A0A4Q9KM58_PROTD</name>
<dbReference type="PIRSF" id="PIRSF004491">
    <property type="entry name" value="FAD_Synth"/>
    <property type="match status" value="1"/>
</dbReference>
<comment type="pathway">
    <text evidence="3 15">Cofactor biosynthesis; FMN biosynthesis; FMN from riboflavin (ATP route): step 1/1.</text>
</comment>
<evidence type="ECO:0000256" key="10">
    <source>
        <dbReference type="ARBA" id="ARBA00022827"/>
    </source>
</evidence>
<comment type="catalytic activity">
    <reaction evidence="14 15">
        <text>FMN + ATP + H(+) = FAD + diphosphate</text>
        <dbReference type="Rhea" id="RHEA:17237"/>
        <dbReference type="ChEBI" id="CHEBI:15378"/>
        <dbReference type="ChEBI" id="CHEBI:30616"/>
        <dbReference type="ChEBI" id="CHEBI:33019"/>
        <dbReference type="ChEBI" id="CHEBI:57692"/>
        <dbReference type="ChEBI" id="CHEBI:58210"/>
        <dbReference type="EC" id="2.7.7.2"/>
    </reaction>
</comment>
<dbReference type="RefSeq" id="WP_131171289.1">
    <property type="nucleotide sequence ID" value="NZ_FXTL01000003.1"/>
</dbReference>
<keyword evidence="5 15" id="KW-0288">FMN</keyword>
<comment type="caution">
    <text evidence="17">The sequence shown here is derived from an EMBL/GenBank/DDBJ whole genome shotgun (WGS) entry which is preliminary data.</text>
</comment>
<evidence type="ECO:0000256" key="9">
    <source>
        <dbReference type="ARBA" id="ARBA00022777"/>
    </source>
</evidence>
<dbReference type="SMART" id="SM00904">
    <property type="entry name" value="Flavokinase"/>
    <property type="match status" value="1"/>
</dbReference>
<comment type="catalytic activity">
    <reaction evidence="13 15">
        <text>riboflavin + ATP = FMN + ADP + H(+)</text>
        <dbReference type="Rhea" id="RHEA:14357"/>
        <dbReference type="ChEBI" id="CHEBI:15378"/>
        <dbReference type="ChEBI" id="CHEBI:30616"/>
        <dbReference type="ChEBI" id="CHEBI:57986"/>
        <dbReference type="ChEBI" id="CHEBI:58210"/>
        <dbReference type="ChEBI" id="CHEBI:456216"/>
        <dbReference type="EC" id="2.7.1.26"/>
    </reaction>
</comment>
<dbReference type="PANTHER" id="PTHR22749">
    <property type="entry name" value="RIBOFLAVIN KINASE/FMN ADENYLYLTRANSFERASE"/>
    <property type="match status" value="1"/>
</dbReference>
<dbReference type="UniPathway" id="UPA00276">
    <property type="reaction ID" value="UER00406"/>
</dbReference>
<dbReference type="InterPro" id="IPR014729">
    <property type="entry name" value="Rossmann-like_a/b/a_fold"/>
</dbReference>
<keyword evidence="11 15" id="KW-0067">ATP-binding</keyword>
<dbReference type="InterPro" id="IPR023465">
    <property type="entry name" value="Riboflavin_kinase_dom_sf"/>
</dbReference>
<keyword evidence="6 15" id="KW-0808">Transferase</keyword>
<dbReference type="InterPro" id="IPR002606">
    <property type="entry name" value="Riboflavin_kinase_bac"/>
</dbReference>
<evidence type="ECO:0000256" key="8">
    <source>
        <dbReference type="ARBA" id="ARBA00022741"/>
    </source>
</evidence>
<evidence type="ECO:0000256" key="7">
    <source>
        <dbReference type="ARBA" id="ARBA00022695"/>
    </source>
</evidence>
<dbReference type="PANTHER" id="PTHR22749:SF6">
    <property type="entry name" value="RIBOFLAVIN KINASE"/>
    <property type="match status" value="1"/>
</dbReference>
<dbReference type="EMBL" id="SDMR01000003">
    <property type="protein sequence ID" value="TBT95637.1"/>
    <property type="molecule type" value="Genomic_DNA"/>
</dbReference>
<evidence type="ECO:0000256" key="12">
    <source>
        <dbReference type="ARBA" id="ARBA00023268"/>
    </source>
</evidence>
<dbReference type="EC" id="2.7.1.26" evidence="15"/>
<evidence type="ECO:0000256" key="2">
    <source>
        <dbReference type="ARBA" id="ARBA00004726"/>
    </source>
</evidence>
<evidence type="ECO:0000256" key="14">
    <source>
        <dbReference type="ARBA" id="ARBA00049494"/>
    </source>
</evidence>
<evidence type="ECO:0000313" key="17">
    <source>
        <dbReference type="EMBL" id="TBT95637.1"/>
    </source>
</evidence>
<dbReference type="InterPro" id="IPR023468">
    <property type="entry name" value="Riboflavin_kinase"/>
</dbReference>
<gene>
    <name evidence="17" type="ORF">ET996_04115</name>
</gene>
<dbReference type="NCBIfam" id="NF004160">
    <property type="entry name" value="PRK05627.1-3"/>
    <property type="match status" value="1"/>
</dbReference>
<keyword evidence="12" id="KW-0511">Multifunctional enzyme</keyword>
<evidence type="ECO:0000256" key="11">
    <source>
        <dbReference type="ARBA" id="ARBA00022840"/>
    </source>
</evidence>
<dbReference type="FunFam" id="2.40.30.30:FF:000003">
    <property type="entry name" value="Riboflavin biosynthesis protein"/>
    <property type="match status" value="1"/>
</dbReference>
<dbReference type="Proteomes" id="UP000291933">
    <property type="component" value="Unassembled WGS sequence"/>
</dbReference>
<evidence type="ECO:0000256" key="3">
    <source>
        <dbReference type="ARBA" id="ARBA00005201"/>
    </source>
</evidence>
<evidence type="ECO:0000256" key="1">
    <source>
        <dbReference type="ARBA" id="ARBA00002121"/>
    </source>
</evidence>
<dbReference type="Pfam" id="PF01687">
    <property type="entry name" value="Flavokinase"/>
    <property type="match status" value="1"/>
</dbReference>
<dbReference type="InterPro" id="IPR015865">
    <property type="entry name" value="Riboflavin_kinase_bac/euk"/>
</dbReference>
<keyword evidence="4 15" id="KW-0285">Flavoprotein</keyword>
<keyword evidence="18" id="KW-1185">Reference proteome</keyword>
<protein>
    <recommendedName>
        <fullName evidence="15">Riboflavin biosynthesis protein</fullName>
    </recommendedName>
    <domain>
        <recommendedName>
            <fullName evidence="15">Riboflavin kinase</fullName>
            <ecNumber evidence="15">2.7.1.26</ecNumber>
        </recommendedName>
        <alternativeName>
            <fullName evidence="15">Flavokinase</fullName>
        </alternativeName>
    </domain>
    <domain>
        <recommendedName>
            <fullName evidence="15">FMN adenylyltransferase</fullName>
            <ecNumber evidence="15">2.7.7.2</ecNumber>
        </recommendedName>
        <alternativeName>
            <fullName evidence="15">FAD pyrophosphorylase</fullName>
        </alternativeName>
        <alternativeName>
            <fullName evidence="15">FAD synthase</fullName>
        </alternativeName>
    </domain>
</protein>
<evidence type="ECO:0000256" key="5">
    <source>
        <dbReference type="ARBA" id="ARBA00022643"/>
    </source>
</evidence>
<dbReference type="InterPro" id="IPR015864">
    <property type="entry name" value="FAD_synthase"/>
</dbReference>
<dbReference type="UniPathway" id="UPA00277">
    <property type="reaction ID" value="UER00407"/>
</dbReference>
<dbReference type="Gene3D" id="3.40.50.620">
    <property type="entry name" value="HUPs"/>
    <property type="match status" value="1"/>
</dbReference>
<comment type="function">
    <text evidence="1">Catalyzes the phosphorylation of riboflavin to FMN followed by the adenylation of FMN to FAD.</text>
</comment>
<evidence type="ECO:0000259" key="16">
    <source>
        <dbReference type="SMART" id="SM00904"/>
    </source>
</evidence>
<dbReference type="GO" id="GO:0005524">
    <property type="term" value="F:ATP binding"/>
    <property type="evidence" value="ECO:0007669"/>
    <property type="project" value="UniProtKB-UniRule"/>
</dbReference>
<accession>A0A4Q9KM58</accession>
<dbReference type="GO" id="GO:0003919">
    <property type="term" value="F:FMN adenylyltransferase activity"/>
    <property type="evidence" value="ECO:0007669"/>
    <property type="project" value="UniProtKB-UniRule"/>
</dbReference>
<dbReference type="GO" id="GO:0009398">
    <property type="term" value="P:FMN biosynthetic process"/>
    <property type="evidence" value="ECO:0007669"/>
    <property type="project" value="UniProtKB-UniRule"/>
</dbReference>
<evidence type="ECO:0000256" key="6">
    <source>
        <dbReference type="ARBA" id="ARBA00022679"/>
    </source>
</evidence>
<dbReference type="SUPFAM" id="SSF52374">
    <property type="entry name" value="Nucleotidylyl transferase"/>
    <property type="match status" value="1"/>
</dbReference>
<dbReference type="InterPro" id="IPR004821">
    <property type="entry name" value="Cyt_trans-like"/>
</dbReference>
<evidence type="ECO:0000256" key="13">
    <source>
        <dbReference type="ARBA" id="ARBA00047880"/>
    </source>
</evidence>
<evidence type="ECO:0000256" key="4">
    <source>
        <dbReference type="ARBA" id="ARBA00022630"/>
    </source>
</evidence>
<dbReference type="AlphaFoldDB" id="A0A4Q9KM58"/>
<comment type="similarity">
    <text evidence="15">Belongs to the ribF family.</text>
</comment>
<feature type="domain" description="Riboflavin kinase" evidence="16">
    <location>
        <begin position="166"/>
        <end position="306"/>
    </location>
</feature>
<sequence length="307" mass="32792">MSQSVVVIGNFDGVHPGHREVLKAARQAEPGLPLIVVTFWPHPLAVLRATGAPLLLTRLAERVALLKEAGADEVRVIDFTPAFAALTPEAFITDVIAPLDPARVVVGENFRFGRGASGNVETLRQLGAGRFKVTGLGLVGHEDVDTCSTLIRTALADGDVALAAEHLGRPFRFSGVVRTGDRRGRQLGFPTANLPVPAELACPLDGVYAGWVTRLDGLDAHGAALAPGAGPERWPAAISVGTNPTFDGIDRRVESYVLDRTDLELYGAPIAVDFVDRIRGQVRFDGIEALIVQMDDDVLRCREILGS</sequence>
<dbReference type="GO" id="GO:0009231">
    <property type="term" value="P:riboflavin biosynthetic process"/>
    <property type="evidence" value="ECO:0007669"/>
    <property type="project" value="InterPro"/>
</dbReference>
<dbReference type="GO" id="GO:0008531">
    <property type="term" value="F:riboflavin kinase activity"/>
    <property type="evidence" value="ECO:0007669"/>
    <property type="project" value="UniProtKB-UniRule"/>
</dbReference>
<dbReference type="CDD" id="cd02064">
    <property type="entry name" value="FAD_synthetase_N"/>
    <property type="match status" value="1"/>
</dbReference>
<reference evidence="17 18" key="1">
    <citation type="submission" date="2019-01" db="EMBL/GenBank/DDBJ databases">
        <title>Lactibacter flavus gen. nov., sp. nov., a novel bacterium of the family Propionibacteriaceae isolated from raw milk and dairy products.</title>
        <authorList>
            <person name="Huptas C."/>
            <person name="Wenning M."/>
            <person name="Breitenwieser F."/>
            <person name="Doll E."/>
            <person name="Von Neubeck M."/>
            <person name="Busse H.-J."/>
            <person name="Scherer S."/>
        </authorList>
    </citation>
    <scope>NUCLEOTIDE SEQUENCE [LARGE SCALE GENOMIC DNA]</scope>
    <source>
        <strain evidence="17 18">DSM 22130</strain>
    </source>
</reference>
<dbReference type="Gene3D" id="2.40.30.30">
    <property type="entry name" value="Riboflavin kinase-like"/>
    <property type="match status" value="1"/>
</dbReference>
<organism evidence="17 18">
    <name type="scientific">Propioniciclava tarda</name>
    <dbReference type="NCBI Taxonomy" id="433330"/>
    <lineage>
        <taxon>Bacteria</taxon>
        <taxon>Bacillati</taxon>
        <taxon>Actinomycetota</taxon>
        <taxon>Actinomycetes</taxon>
        <taxon>Propionibacteriales</taxon>
        <taxon>Propionibacteriaceae</taxon>
        <taxon>Propioniciclava</taxon>
    </lineage>
</organism>
<dbReference type="Pfam" id="PF06574">
    <property type="entry name" value="FAD_syn"/>
    <property type="match status" value="1"/>
</dbReference>
<keyword evidence="9 15" id="KW-0418">Kinase</keyword>
<dbReference type="SUPFAM" id="SSF82114">
    <property type="entry name" value="Riboflavin kinase-like"/>
    <property type="match status" value="1"/>
</dbReference>
<evidence type="ECO:0000256" key="15">
    <source>
        <dbReference type="PIRNR" id="PIRNR004491"/>
    </source>
</evidence>
<dbReference type="OrthoDB" id="9803667at2"/>
<keyword evidence="8 15" id="KW-0547">Nucleotide-binding</keyword>
<dbReference type="FunFam" id="3.40.50.620:FF:000021">
    <property type="entry name" value="Riboflavin biosynthesis protein"/>
    <property type="match status" value="1"/>
</dbReference>
<keyword evidence="10 15" id="KW-0274">FAD</keyword>
<keyword evidence="7 15" id="KW-0548">Nucleotidyltransferase</keyword>
<dbReference type="GO" id="GO:0006747">
    <property type="term" value="P:FAD biosynthetic process"/>
    <property type="evidence" value="ECO:0007669"/>
    <property type="project" value="UniProtKB-UniRule"/>
</dbReference>
<dbReference type="EC" id="2.7.7.2" evidence="15"/>